<name>A0ABV2B3L1_9GAMM</name>
<evidence type="ECO:0008006" key="4">
    <source>
        <dbReference type="Google" id="ProtNLM"/>
    </source>
</evidence>
<keyword evidence="1" id="KW-1133">Transmembrane helix</keyword>
<dbReference type="RefSeq" id="WP_353112735.1">
    <property type="nucleotide sequence ID" value="NZ_APND01000005.1"/>
</dbReference>
<organism evidence="2 3">
    <name type="scientific">Salinisphaera dokdonensis CL-ES53</name>
    <dbReference type="NCBI Taxonomy" id="1304272"/>
    <lineage>
        <taxon>Bacteria</taxon>
        <taxon>Pseudomonadati</taxon>
        <taxon>Pseudomonadota</taxon>
        <taxon>Gammaproteobacteria</taxon>
        <taxon>Salinisphaerales</taxon>
        <taxon>Salinisphaeraceae</taxon>
        <taxon>Salinisphaera</taxon>
    </lineage>
</organism>
<sequence>MQYVITLASGLVFGIGLTISGMVNPEKVLAFLDPVGRWDPSLALVMAMALAVFSLTNAFLGKRIRPLFGSTFHRPSSLTIDRRLLSGAALFGVGWGLAGYCPGPALAALVFNFREAAIFLPAILLGGWLADRFLSGTRT</sequence>
<comment type="caution">
    <text evidence="2">The sequence shown here is derived from an EMBL/GenBank/DDBJ whole genome shotgun (WGS) entry which is preliminary data.</text>
</comment>
<dbReference type="Proteomes" id="UP001460888">
    <property type="component" value="Unassembled WGS sequence"/>
</dbReference>
<protein>
    <recommendedName>
        <fullName evidence="4">YeeE/YedE family protein</fullName>
    </recommendedName>
</protein>
<accession>A0ABV2B3L1</accession>
<proteinExistence type="predicted"/>
<keyword evidence="1" id="KW-0472">Membrane</keyword>
<dbReference type="EMBL" id="APND01000005">
    <property type="protein sequence ID" value="MES1930485.1"/>
    <property type="molecule type" value="Genomic_DNA"/>
</dbReference>
<evidence type="ECO:0000313" key="2">
    <source>
        <dbReference type="EMBL" id="MES1930485.1"/>
    </source>
</evidence>
<evidence type="ECO:0000313" key="3">
    <source>
        <dbReference type="Proteomes" id="UP001460888"/>
    </source>
</evidence>
<keyword evidence="3" id="KW-1185">Reference proteome</keyword>
<dbReference type="InterPro" id="IPR046513">
    <property type="entry name" value="DUF6691"/>
</dbReference>
<gene>
    <name evidence="2" type="ORF">SADO_14584</name>
</gene>
<feature type="transmembrane region" description="Helical" evidence="1">
    <location>
        <begin position="41"/>
        <end position="60"/>
    </location>
</feature>
<feature type="transmembrane region" description="Helical" evidence="1">
    <location>
        <begin position="84"/>
        <end position="110"/>
    </location>
</feature>
<reference evidence="2 3" key="1">
    <citation type="submission" date="2013-03" db="EMBL/GenBank/DDBJ databases">
        <title>Salinisphaera dokdonensis CL-ES53 Genome Sequencing.</title>
        <authorList>
            <person name="Li C."/>
            <person name="Lai Q."/>
            <person name="Shao Z."/>
        </authorList>
    </citation>
    <scope>NUCLEOTIDE SEQUENCE [LARGE SCALE GENOMIC DNA]</scope>
    <source>
        <strain evidence="2 3">CL-ES53</strain>
    </source>
</reference>
<evidence type="ECO:0000256" key="1">
    <source>
        <dbReference type="SAM" id="Phobius"/>
    </source>
</evidence>
<feature type="transmembrane region" description="Helical" evidence="1">
    <location>
        <begin position="116"/>
        <end position="134"/>
    </location>
</feature>
<dbReference type="Pfam" id="PF20398">
    <property type="entry name" value="DUF6691"/>
    <property type="match status" value="1"/>
</dbReference>
<keyword evidence="1" id="KW-0812">Transmembrane</keyword>